<feature type="region of interest" description="Disordered" evidence="2">
    <location>
        <begin position="1"/>
        <end position="25"/>
    </location>
</feature>
<reference evidence="4" key="2">
    <citation type="submission" date="2021-08" db="EMBL/GenBank/DDBJ databases">
        <authorList>
            <person name="Tani A."/>
            <person name="Ola A."/>
            <person name="Ogura Y."/>
            <person name="Katsura K."/>
            <person name="Hayashi T."/>
        </authorList>
    </citation>
    <scope>NUCLEOTIDE SEQUENCE</scope>
    <source>
        <strain evidence="4">DSM 17168</strain>
    </source>
</reference>
<dbReference type="RefSeq" id="WP_238233770.1">
    <property type="nucleotide sequence ID" value="NZ_BPQQ01000008.1"/>
</dbReference>
<keyword evidence="1" id="KW-0807">Transducer</keyword>
<accession>A0ABQ4S6L5</accession>
<feature type="compositionally biased region" description="Basic and acidic residues" evidence="2">
    <location>
        <begin position="451"/>
        <end position="460"/>
    </location>
</feature>
<organism evidence="4 5">
    <name type="scientific">Methylobacterium isbiliense</name>
    <dbReference type="NCBI Taxonomy" id="315478"/>
    <lineage>
        <taxon>Bacteria</taxon>
        <taxon>Pseudomonadati</taxon>
        <taxon>Pseudomonadota</taxon>
        <taxon>Alphaproteobacteria</taxon>
        <taxon>Hyphomicrobiales</taxon>
        <taxon>Methylobacteriaceae</taxon>
        <taxon>Methylobacterium</taxon>
    </lineage>
</organism>
<reference evidence="4" key="1">
    <citation type="journal article" date="2021" name="Front. Microbiol.">
        <title>Comprehensive Comparative Genomics and Phenotyping of Methylobacterium Species.</title>
        <authorList>
            <person name="Alessa O."/>
            <person name="Ogura Y."/>
            <person name="Fujitani Y."/>
            <person name="Takami H."/>
            <person name="Hayashi T."/>
            <person name="Sahin N."/>
            <person name="Tani A."/>
        </authorList>
    </citation>
    <scope>NUCLEOTIDE SEQUENCE</scope>
    <source>
        <strain evidence="4">DSM 17168</strain>
    </source>
</reference>
<dbReference type="SUPFAM" id="SSF58104">
    <property type="entry name" value="Methyl-accepting chemotaxis protein (MCP) signaling domain"/>
    <property type="match status" value="1"/>
</dbReference>
<proteinExistence type="predicted"/>
<evidence type="ECO:0000256" key="1">
    <source>
        <dbReference type="PROSITE-ProRule" id="PRU00284"/>
    </source>
</evidence>
<feature type="region of interest" description="Disordered" evidence="2">
    <location>
        <begin position="442"/>
        <end position="475"/>
    </location>
</feature>
<evidence type="ECO:0000313" key="5">
    <source>
        <dbReference type="Proteomes" id="UP001055153"/>
    </source>
</evidence>
<evidence type="ECO:0000259" key="3">
    <source>
        <dbReference type="PROSITE" id="PS50111"/>
    </source>
</evidence>
<sequence>MRRIDRSRIAPGHHSPADASAARADPVRAGRDAIALVEAEVARAAGAARPAAAAGAVADLARAADRVAEGCGSLSGEGAGAGEVLAQAGRHLGLARLHCGEAARSALPLAEAAGEIDALAAAFAGVARRAHLAALQATVEAARLGEAGEGIVQLAQAVRALSAEGSRTAASLRGLGDRAGCAAAAIEAARAAEALVGGLGPVLDTLNAASRGQAQTAAHLAAEAAAMAGTLGTLAEAGATGETDGLGSRVVAALRQAEIGDRRIHDRYPVDLPARVGTFGVGRILDLGRGGLLLAPPEGLRPAAGTPLALAVRPLGPVRVRVAGASARGLHCAFAEPVPEAVRQAMARIEAEHRPLVAAAQAGAAQVGAALEAAIAAGLLGRDALFDEAYRPLPGTDPPRYLTAALPALEEILPPVLEPLLIGDERLAHCFAVDRNGYAPVHNRRFSQPPRPDDPAWNDRHSRHRRFHDDPAGLTAARSNRPFVVQMCRPEGRSRPLMLREIAAPIRVHGRHWGGLRMGYRL</sequence>
<evidence type="ECO:0000313" key="4">
    <source>
        <dbReference type="EMBL" id="GJD98826.1"/>
    </source>
</evidence>
<dbReference type="InterPro" id="IPR004089">
    <property type="entry name" value="MCPsignal_dom"/>
</dbReference>
<feature type="compositionally biased region" description="Low complexity" evidence="2">
    <location>
        <begin position="13"/>
        <end position="24"/>
    </location>
</feature>
<comment type="caution">
    <text evidence="4">The sequence shown here is derived from an EMBL/GenBank/DDBJ whole genome shotgun (WGS) entry which is preliminary data.</text>
</comment>
<feature type="domain" description="Methyl-accepting transducer" evidence="3">
    <location>
        <begin position="44"/>
        <end position="175"/>
    </location>
</feature>
<protein>
    <recommendedName>
        <fullName evidence="3">Methyl-accepting transducer domain-containing protein</fullName>
    </recommendedName>
</protein>
<dbReference type="Proteomes" id="UP001055153">
    <property type="component" value="Unassembled WGS sequence"/>
</dbReference>
<dbReference type="PROSITE" id="PS50111">
    <property type="entry name" value="CHEMOTAXIS_TRANSDUC_2"/>
    <property type="match status" value="1"/>
</dbReference>
<dbReference type="Gene3D" id="6.10.250.3200">
    <property type="match status" value="1"/>
</dbReference>
<gene>
    <name evidence="4" type="ORF">GMJLKIPL_0739</name>
</gene>
<name>A0ABQ4S6L5_9HYPH</name>
<keyword evidence="5" id="KW-1185">Reference proteome</keyword>
<evidence type="ECO:0000256" key="2">
    <source>
        <dbReference type="SAM" id="MobiDB-lite"/>
    </source>
</evidence>
<dbReference type="EMBL" id="BPQQ01000008">
    <property type="protein sequence ID" value="GJD98826.1"/>
    <property type="molecule type" value="Genomic_DNA"/>
</dbReference>